<keyword evidence="1" id="KW-1133">Transmembrane helix</keyword>
<keyword evidence="2" id="KW-0732">Signal</keyword>
<keyword evidence="4" id="KW-1185">Reference proteome</keyword>
<evidence type="ECO:0000256" key="1">
    <source>
        <dbReference type="SAM" id="Phobius"/>
    </source>
</evidence>
<name>A0A5B8V8H3_9BACT</name>
<evidence type="ECO:0000256" key="2">
    <source>
        <dbReference type="SAM" id="SignalP"/>
    </source>
</evidence>
<keyword evidence="1" id="KW-0472">Membrane</keyword>
<gene>
    <name evidence="3" type="ORF">FRZ67_10945</name>
</gene>
<sequence>MKKWSAIIIILCIFCFAAAEKATAQCSICTKTASQLGEKPAKGLNSGILYLMFAPLAIGGFIGYRWWQREKAVIEDEANS</sequence>
<proteinExistence type="predicted"/>
<feature type="chain" id="PRO_5022730679" evidence="2">
    <location>
        <begin position="25"/>
        <end position="80"/>
    </location>
</feature>
<reference evidence="3 4" key="1">
    <citation type="journal article" date="2016" name="Int. J. Syst. Evol. Microbiol.">
        <title>Panacibacter ginsenosidivorans gen. nov., sp. nov., with ginsenoside converting activity isolated from soil of a ginseng field.</title>
        <authorList>
            <person name="Siddiqi M.Z."/>
            <person name="Muhammad Shafi S."/>
            <person name="Choi K.D."/>
            <person name="Im W.T."/>
        </authorList>
    </citation>
    <scope>NUCLEOTIDE SEQUENCE [LARGE SCALE GENOMIC DNA]</scope>
    <source>
        <strain evidence="3 4">Gsoil1550</strain>
    </source>
</reference>
<protein>
    <submittedName>
        <fullName evidence="3">Uncharacterized protein</fullName>
    </submittedName>
</protein>
<accession>A0A5B8V8H3</accession>
<keyword evidence="1" id="KW-0812">Transmembrane</keyword>
<dbReference type="Proteomes" id="UP000321533">
    <property type="component" value="Chromosome"/>
</dbReference>
<evidence type="ECO:0000313" key="4">
    <source>
        <dbReference type="Proteomes" id="UP000321533"/>
    </source>
</evidence>
<feature type="signal peptide" evidence="2">
    <location>
        <begin position="1"/>
        <end position="24"/>
    </location>
</feature>
<dbReference type="OrthoDB" id="678747at2"/>
<dbReference type="AlphaFoldDB" id="A0A5B8V8H3"/>
<organism evidence="3 4">
    <name type="scientific">Panacibacter ginsenosidivorans</name>
    <dbReference type="NCBI Taxonomy" id="1813871"/>
    <lineage>
        <taxon>Bacteria</taxon>
        <taxon>Pseudomonadati</taxon>
        <taxon>Bacteroidota</taxon>
        <taxon>Chitinophagia</taxon>
        <taxon>Chitinophagales</taxon>
        <taxon>Chitinophagaceae</taxon>
        <taxon>Panacibacter</taxon>
    </lineage>
</organism>
<dbReference type="RefSeq" id="WP_147189594.1">
    <property type="nucleotide sequence ID" value="NZ_CP042435.1"/>
</dbReference>
<evidence type="ECO:0000313" key="3">
    <source>
        <dbReference type="EMBL" id="QEC67787.1"/>
    </source>
</evidence>
<feature type="transmembrane region" description="Helical" evidence="1">
    <location>
        <begin position="48"/>
        <end position="67"/>
    </location>
</feature>
<dbReference type="KEGG" id="pgin:FRZ67_10945"/>
<dbReference type="EMBL" id="CP042435">
    <property type="protein sequence ID" value="QEC67787.1"/>
    <property type="molecule type" value="Genomic_DNA"/>
</dbReference>